<sequence>IMVVKGDFTAESDSRYVKKCCVALADRVK</sequence>
<accession>X0XCH3</accession>
<proteinExistence type="predicted"/>
<dbReference type="EMBL" id="BARS01045584">
    <property type="protein sequence ID" value="GAG34363.1"/>
    <property type="molecule type" value="Genomic_DNA"/>
</dbReference>
<comment type="caution">
    <text evidence="1">The sequence shown here is derived from an EMBL/GenBank/DDBJ whole genome shotgun (WGS) entry which is preliminary data.</text>
</comment>
<organism evidence="1">
    <name type="scientific">marine sediment metagenome</name>
    <dbReference type="NCBI Taxonomy" id="412755"/>
    <lineage>
        <taxon>unclassified sequences</taxon>
        <taxon>metagenomes</taxon>
        <taxon>ecological metagenomes</taxon>
    </lineage>
</organism>
<evidence type="ECO:0000313" key="1">
    <source>
        <dbReference type="EMBL" id="GAG34363.1"/>
    </source>
</evidence>
<name>X0XCH3_9ZZZZ</name>
<reference evidence="1" key="1">
    <citation type="journal article" date="2014" name="Front. Microbiol.">
        <title>High frequency of phylogenetically diverse reductive dehalogenase-homologous genes in deep subseafloor sedimentary metagenomes.</title>
        <authorList>
            <person name="Kawai M."/>
            <person name="Futagami T."/>
            <person name="Toyoda A."/>
            <person name="Takaki Y."/>
            <person name="Nishi S."/>
            <person name="Hori S."/>
            <person name="Arai W."/>
            <person name="Tsubouchi T."/>
            <person name="Morono Y."/>
            <person name="Uchiyama I."/>
            <person name="Ito T."/>
            <person name="Fujiyama A."/>
            <person name="Inagaki F."/>
            <person name="Takami H."/>
        </authorList>
    </citation>
    <scope>NUCLEOTIDE SEQUENCE</scope>
    <source>
        <strain evidence="1">Expedition CK06-06</strain>
    </source>
</reference>
<protein>
    <submittedName>
        <fullName evidence="1">Uncharacterized protein</fullName>
    </submittedName>
</protein>
<feature type="non-terminal residue" evidence="1">
    <location>
        <position position="1"/>
    </location>
</feature>
<dbReference type="AlphaFoldDB" id="X0XCH3"/>
<gene>
    <name evidence="1" type="ORF">S01H1_68723</name>
</gene>